<dbReference type="FunFam" id="3.90.80.10:FF:000004">
    <property type="entry name" value="Inorganic pyrophosphatase"/>
    <property type="match status" value="1"/>
</dbReference>
<protein>
    <recommendedName>
        <fullName evidence="10">Inorganic pyrophosphatase</fullName>
        <ecNumber evidence="4">3.6.1.1</ecNumber>
    </recommendedName>
    <alternativeName>
        <fullName evidence="9">Pyrophosphate phospho-hydrolase</fullName>
    </alternativeName>
</protein>
<dbReference type="GO" id="GO:0000287">
    <property type="term" value="F:magnesium ion binding"/>
    <property type="evidence" value="ECO:0007669"/>
    <property type="project" value="InterPro"/>
</dbReference>
<reference evidence="12" key="2">
    <citation type="journal article" date="2019" name="Sci. Rep.">
        <title>No signal of deleterious mutation accumulation in conserved gene sequences of extant asexual hexapods.</title>
        <authorList>
            <person name="Brandt A."/>
            <person name="Bast J."/>
            <person name="Scheu S."/>
            <person name="Meusemann K."/>
            <person name="Donath A."/>
            <person name="Schuette K."/>
            <person name="Machida R."/>
            <person name="Kraaijeveld K."/>
        </authorList>
    </citation>
    <scope>NUCLEOTIDE SEQUENCE</scope>
    <source>
        <strain evidence="12">OG5260</strain>
    </source>
</reference>
<evidence type="ECO:0000256" key="4">
    <source>
        <dbReference type="ARBA" id="ARBA00012146"/>
    </source>
</evidence>
<proteinExistence type="evidence at transcript level"/>
<evidence type="ECO:0000256" key="9">
    <source>
        <dbReference type="ARBA" id="ARBA00032535"/>
    </source>
</evidence>
<evidence type="ECO:0000256" key="2">
    <source>
        <dbReference type="ARBA" id="ARBA00004496"/>
    </source>
</evidence>
<dbReference type="EMBL" id="LNIX01000063">
    <property type="protein sequence ID" value="OXA37203.1"/>
    <property type="molecule type" value="Genomic_DNA"/>
</dbReference>
<dbReference type="GO" id="GO:0006796">
    <property type="term" value="P:phosphate-containing compound metabolic process"/>
    <property type="evidence" value="ECO:0007669"/>
    <property type="project" value="InterPro"/>
</dbReference>
<evidence type="ECO:0000256" key="7">
    <source>
        <dbReference type="ARBA" id="ARBA00022801"/>
    </source>
</evidence>
<dbReference type="CDD" id="cd00412">
    <property type="entry name" value="pyrophosphatase"/>
    <property type="match status" value="1"/>
</dbReference>
<evidence type="ECO:0000256" key="6">
    <source>
        <dbReference type="ARBA" id="ARBA00022723"/>
    </source>
</evidence>
<dbReference type="PANTHER" id="PTHR10286">
    <property type="entry name" value="INORGANIC PYROPHOSPHATASE"/>
    <property type="match status" value="1"/>
</dbReference>
<evidence type="ECO:0000256" key="1">
    <source>
        <dbReference type="ARBA" id="ARBA00001946"/>
    </source>
</evidence>
<dbReference type="InterPro" id="IPR036649">
    <property type="entry name" value="Pyrophosphatase_sf"/>
</dbReference>
<accession>A0A226CW42</accession>
<dbReference type="EMBL" id="MH799959">
    <property type="protein sequence ID" value="QBH74118.1"/>
    <property type="molecule type" value="mRNA"/>
</dbReference>
<evidence type="ECO:0000313" key="12">
    <source>
        <dbReference type="EMBL" id="QBH74118.1"/>
    </source>
</evidence>
<dbReference type="OrthoDB" id="1608002at2759"/>
<dbReference type="Pfam" id="PF00719">
    <property type="entry name" value="Pyrophosphatase"/>
    <property type="match status" value="1"/>
</dbReference>
<dbReference type="EC" id="3.6.1.1" evidence="4"/>
<dbReference type="InterPro" id="IPR008162">
    <property type="entry name" value="Pyrophosphatase"/>
</dbReference>
<keyword evidence="5" id="KW-0963">Cytoplasm</keyword>
<dbReference type="PROSITE" id="PS00387">
    <property type="entry name" value="PPASE"/>
    <property type="match status" value="1"/>
</dbReference>
<dbReference type="Gene3D" id="3.90.80.10">
    <property type="entry name" value="Inorganic pyrophosphatase"/>
    <property type="match status" value="1"/>
</dbReference>
<dbReference type="SUPFAM" id="SSF50324">
    <property type="entry name" value="Inorganic pyrophosphatase"/>
    <property type="match status" value="1"/>
</dbReference>
<name>A0A226CW42_FOLCA</name>
<gene>
    <name evidence="11" type="ORF">Fcan01_28052</name>
</gene>
<organism evidence="11 13">
    <name type="scientific">Folsomia candida</name>
    <name type="common">Springtail</name>
    <dbReference type="NCBI Taxonomy" id="158441"/>
    <lineage>
        <taxon>Eukaryota</taxon>
        <taxon>Metazoa</taxon>
        <taxon>Ecdysozoa</taxon>
        <taxon>Arthropoda</taxon>
        <taxon>Hexapoda</taxon>
        <taxon>Collembola</taxon>
        <taxon>Entomobryomorpha</taxon>
        <taxon>Isotomoidea</taxon>
        <taxon>Isotomidae</taxon>
        <taxon>Proisotominae</taxon>
        <taxon>Folsomia</taxon>
    </lineage>
</organism>
<comment type="cofactor">
    <cofactor evidence="1">
        <name>Mg(2+)</name>
        <dbReference type="ChEBI" id="CHEBI:18420"/>
    </cofactor>
</comment>
<evidence type="ECO:0000313" key="11">
    <source>
        <dbReference type="EMBL" id="OXA37203.1"/>
    </source>
</evidence>
<keyword evidence="7" id="KW-0378">Hydrolase</keyword>
<dbReference type="GO" id="GO:0004427">
    <property type="term" value="F:inorganic diphosphate phosphatase activity"/>
    <property type="evidence" value="ECO:0007669"/>
    <property type="project" value="UniProtKB-EC"/>
</dbReference>
<evidence type="ECO:0000256" key="10">
    <source>
        <dbReference type="ARBA" id="ARBA00040300"/>
    </source>
</evidence>
<keyword evidence="13" id="KW-1185">Reference proteome</keyword>
<comment type="similarity">
    <text evidence="3">Belongs to the PPase family.</text>
</comment>
<dbReference type="GO" id="GO:0005737">
    <property type="term" value="C:cytoplasm"/>
    <property type="evidence" value="ECO:0007669"/>
    <property type="project" value="UniProtKB-SubCell"/>
</dbReference>
<evidence type="ECO:0000256" key="5">
    <source>
        <dbReference type="ARBA" id="ARBA00022490"/>
    </source>
</evidence>
<dbReference type="Proteomes" id="UP000198287">
    <property type="component" value="Unassembled WGS sequence"/>
</dbReference>
<sequence length="381" mass="42382">MPFIFSPSPSLLRSLFRLSSVTSTALPRRQQQQFSTSASALAFITFSKTRTSGQYCSPLLKSVTASSTNGNGSGHGLIPPPNKRFKMTSAYSVVQKGSLDAPDYRLYFLDQAGTPISPFHDIPLRVTPDVNVFNMVVEVPRWTNAKMEIATKEPLCPIKQDVKKGALRYVANCFPHHGYIWNYGALPQTWENPSNIDKSTGCKGDNDPIDVCEIGGRIHPRGAVIQVKILGCFALIDEGETDWKLMAIDVTDPMADKLNDVHDIEKLMPGYLRSTVEWFRIYKIPDGKPENQFAFNGEPKNAEFALHCVEETHKFWKDLISKEVPNETELSLTGTSSNVSPTMTTQEAEAIINGNPEPGEPAHVDPFVQKWHWVTVNPSTN</sequence>
<evidence type="ECO:0000313" key="13">
    <source>
        <dbReference type="Proteomes" id="UP000198287"/>
    </source>
</evidence>
<comment type="subcellular location">
    <subcellularLocation>
        <location evidence="2">Cytoplasm</location>
    </subcellularLocation>
</comment>
<evidence type="ECO:0000256" key="3">
    <source>
        <dbReference type="ARBA" id="ARBA00006220"/>
    </source>
</evidence>
<evidence type="ECO:0000256" key="8">
    <source>
        <dbReference type="ARBA" id="ARBA00022842"/>
    </source>
</evidence>
<keyword evidence="6" id="KW-0479">Metal-binding</keyword>
<dbReference type="OMA" id="LYANEQK"/>
<dbReference type="STRING" id="158441.A0A226CW42"/>
<dbReference type="AlphaFoldDB" id="A0A226CW42"/>
<keyword evidence="8" id="KW-0460">Magnesium</keyword>
<reference evidence="11 13" key="1">
    <citation type="submission" date="2015-12" db="EMBL/GenBank/DDBJ databases">
        <title>The genome of Folsomia candida.</title>
        <authorList>
            <person name="Faddeeva A."/>
            <person name="Derks M.F."/>
            <person name="Anvar Y."/>
            <person name="Smit S."/>
            <person name="Van Straalen N."/>
            <person name="Roelofs D."/>
        </authorList>
    </citation>
    <scope>NUCLEOTIDE SEQUENCE [LARGE SCALE GENOMIC DNA]</scope>
    <source>
        <strain evidence="11 13">VU population</strain>
        <tissue evidence="11">Whole body</tissue>
    </source>
</reference>